<sequence length="1027" mass="115262">MPRPDPFAALYETDDKEDTKSILSYAVSKNSTANDDNDTQSIASSNYDYRSPFRSGSSKRTDRIKPSEHSKHNKISVPSKFFNKVETKNQKELEKLAQQEEKLNLLKQQYESEVKLAEEAEKKLKADQETRRQNLEKLKKEASEKAKAAKIAQQEAEDKLKQKTKEIKQSKEETKDTKDKTESIESLSDVNADEDSLYQTKKTNELNLPKGSKTEDLAQSEADELLDEEEDEVPLNKEHNSPIKSAIANEVPLTAGTAGTDLTAGSDETELTKPDTAEDFKKDPFNKKDEKANDISGLRKASITEAKLDLDDVKDKSQNRRKSIAQELDEEVAETKELEEAKTLEEKLGSDAKEPPLKKKSDGFKNPFGANSETEHHKVDKTDVRGLRRASAAEAKLNEEDAKASLQGRKKSAAEIADEEQVEAKEIEEADALERTLSQSEARQEAERKKSTSNAATNDNSLLGKATSVFTNPFGSSGEKVTSTKDRRSSKDENARGLRRASAAEAKLNEEDAKASLQGRKKSVAEIADEEQAEEKELEEAVALEKTLSQSEAKQDLKNLRKASAAEARLDVETAKESTQGRRKSVAEELDEEEAETKELEEVADLESKLGKDDDEEGKSIKTSKSSGITGRATPQKKKLFGLFQTTSNVNGNGDGQSDNASILSKPASTVYDSIFEANKKHDDKLRSLQNKNKLALQKIEVDYALKIKKLKSSISEIEERISENESKSQKSIDELKIQHADNLKKFENELEESKKSFFEETELKIKEKSKEIEDLKKQQESSSKDLEELEKLQVESSEKLQVFQADIQKLKSEIRAEDSKLDELSKEKDLKTKELTKLNDEKESLLEKLKEAQLKNSKSGEILSKENDESFQSQIDSLNSDIEKLTIDLTKSIKTTTDVTVSKNKLESNLTTKEIDESKEQSNISKLNTLKERAETTDNHQTSKIADGEKELKTLKEDQVNDSKSVSKTSVKDDSKTSNDAALKEREELQKKVLEARAKREAIQKELENVKNSDYEFFERESIAEL</sequence>
<organism evidence="3 4">
    <name type="scientific">Wickerhamomyces ciferrii (strain ATCC 14091 / BCRC 22168 / CBS 111 / JCM 3599 / NBRC 0793 / NRRL Y-1031 F-60-10)</name>
    <name type="common">Yeast</name>
    <name type="synonym">Pichia ciferrii</name>
    <dbReference type="NCBI Taxonomy" id="1206466"/>
    <lineage>
        <taxon>Eukaryota</taxon>
        <taxon>Fungi</taxon>
        <taxon>Dikarya</taxon>
        <taxon>Ascomycota</taxon>
        <taxon>Saccharomycotina</taxon>
        <taxon>Saccharomycetes</taxon>
        <taxon>Phaffomycetales</taxon>
        <taxon>Wickerhamomycetaceae</taxon>
        <taxon>Wickerhamomyces</taxon>
    </lineage>
</organism>
<proteinExistence type="predicted"/>
<keyword evidence="1" id="KW-0175">Coiled coil</keyword>
<dbReference type="InParanoid" id="K0KIR2"/>
<evidence type="ECO:0000313" key="4">
    <source>
        <dbReference type="Proteomes" id="UP000009328"/>
    </source>
</evidence>
<gene>
    <name evidence="3" type="primary">MYH2</name>
    <name evidence="3" type="ORF">BN7_4683</name>
</gene>
<feature type="coiled-coil region" evidence="1">
    <location>
        <begin position="679"/>
        <end position="856"/>
    </location>
</feature>
<comment type="caution">
    <text evidence="3">The sequence shown here is derived from an EMBL/GenBank/DDBJ whole genome shotgun (WGS) entry which is preliminary data.</text>
</comment>
<feature type="region of interest" description="Disordered" evidence="2">
    <location>
        <begin position="899"/>
        <end position="985"/>
    </location>
</feature>
<feature type="compositionally biased region" description="Polar residues" evidence="2">
    <location>
        <begin position="468"/>
        <end position="481"/>
    </location>
</feature>
<protein>
    <submittedName>
        <fullName evidence="3">Myosin</fullName>
    </submittedName>
</protein>
<feature type="compositionally biased region" description="Basic and acidic residues" evidence="2">
    <location>
        <begin position="309"/>
        <end position="318"/>
    </location>
</feature>
<accession>K0KIR2</accession>
<feature type="compositionally biased region" description="Basic and acidic residues" evidence="2">
    <location>
        <begin position="930"/>
        <end position="939"/>
    </location>
</feature>
<feature type="region of interest" description="Disordered" evidence="2">
    <location>
        <begin position="123"/>
        <end position="294"/>
    </location>
</feature>
<feature type="compositionally biased region" description="Basic and acidic residues" evidence="2">
    <location>
        <begin position="482"/>
        <end position="496"/>
    </location>
</feature>
<feature type="compositionally biased region" description="Polar residues" evidence="2">
    <location>
        <begin position="27"/>
        <end position="58"/>
    </location>
</feature>
<evidence type="ECO:0000256" key="2">
    <source>
        <dbReference type="SAM" id="MobiDB-lite"/>
    </source>
</evidence>
<keyword evidence="4" id="KW-1185">Reference proteome</keyword>
<feature type="compositionally biased region" description="Acidic residues" evidence="2">
    <location>
        <begin position="221"/>
        <end position="233"/>
    </location>
</feature>
<feature type="compositionally biased region" description="Basic and acidic residues" evidence="2">
    <location>
        <begin position="597"/>
        <end position="612"/>
    </location>
</feature>
<evidence type="ECO:0000256" key="1">
    <source>
        <dbReference type="SAM" id="Coils"/>
    </source>
</evidence>
<feature type="compositionally biased region" description="Basic and acidic residues" evidence="2">
    <location>
        <begin position="947"/>
        <end position="962"/>
    </location>
</feature>
<feature type="compositionally biased region" description="Acidic residues" evidence="2">
    <location>
        <begin position="527"/>
        <end position="542"/>
    </location>
</feature>
<dbReference type="STRING" id="1206466.K0KIR2"/>
<feature type="region of interest" description="Disordered" evidence="2">
    <location>
        <begin position="27"/>
        <end position="83"/>
    </location>
</feature>
<dbReference type="AlphaFoldDB" id="K0KIR2"/>
<feature type="compositionally biased region" description="Basic and acidic residues" evidence="2">
    <location>
        <begin position="156"/>
        <end position="183"/>
    </location>
</feature>
<name>K0KIR2_WICCF</name>
<feature type="compositionally biased region" description="Basic and acidic residues" evidence="2">
    <location>
        <begin position="270"/>
        <end position="293"/>
    </location>
</feature>
<feature type="compositionally biased region" description="Low complexity" evidence="2">
    <location>
        <begin position="253"/>
        <end position="265"/>
    </location>
</feature>
<feature type="region of interest" description="Disordered" evidence="2">
    <location>
        <begin position="309"/>
        <end position="634"/>
    </location>
</feature>
<feature type="compositionally biased region" description="Basic and acidic residues" evidence="2">
    <location>
        <begin position="59"/>
        <end position="70"/>
    </location>
</feature>
<feature type="compositionally biased region" description="Low complexity" evidence="2">
    <location>
        <begin position="621"/>
        <end position="631"/>
    </location>
</feature>
<evidence type="ECO:0000313" key="3">
    <source>
        <dbReference type="EMBL" id="CCH45105.1"/>
    </source>
</evidence>
<feature type="compositionally biased region" description="Polar residues" evidence="2">
    <location>
        <begin position="899"/>
        <end position="913"/>
    </location>
</feature>
<feature type="compositionally biased region" description="Basic and acidic residues" evidence="2">
    <location>
        <begin position="568"/>
        <end position="580"/>
    </location>
</feature>
<feature type="compositionally biased region" description="Polar residues" evidence="2">
    <location>
        <begin position="452"/>
        <end position="461"/>
    </location>
</feature>
<dbReference type="EMBL" id="CAIF01000179">
    <property type="protein sequence ID" value="CCH45105.1"/>
    <property type="molecule type" value="Genomic_DNA"/>
</dbReference>
<dbReference type="HOGENOM" id="CLU_294959_0_0_1"/>
<feature type="compositionally biased region" description="Basic and acidic residues" evidence="2">
    <location>
        <begin position="123"/>
        <end position="147"/>
    </location>
</feature>
<dbReference type="Proteomes" id="UP000009328">
    <property type="component" value="Unassembled WGS sequence"/>
</dbReference>
<feature type="compositionally biased region" description="Basic and acidic residues" evidence="2">
    <location>
        <begin position="373"/>
        <end position="386"/>
    </location>
</feature>
<feature type="compositionally biased region" description="Basic and acidic residues" evidence="2">
    <location>
        <begin position="971"/>
        <end position="985"/>
    </location>
</feature>
<feature type="compositionally biased region" description="Basic and acidic residues" evidence="2">
    <location>
        <begin position="333"/>
        <end position="363"/>
    </location>
</feature>
<reference evidence="3 4" key="1">
    <citation type="journal article" date="2012" name="Eukaryot. Cell">
        <title>Draft genome sequence of Wickerhamomyces ciferrii NRRL Y-1031 F-60-10.</title>
        <authorList>
            <person name="Schneider J."/>
            <person name="Andrea H."/>
            <person name="Blom J."/>
            <person name="Jaenicke S."/>
            <person name="Ruckert C."/>
            <person name="Schorsch C."/>
            <person name="Szczepanowski R."/>
            <person name="Farwick M."/>
            <person name="Goesmann A."/>
            <person name="Puhler A."/>
            <person name="Schaffer S."/>
            <person name="Tauch A."/>
            <person name="Kohler T."/>
            <person name="Brinkrolf K."/>
        </authorList>
    </citation>
    <scope>NUCLEOTIDE SEQUENCE [LARGE SCALE GENOMIC DNA]</scope>
    <source>
        <strain evidence="4">ATCC 14091 / BCRC 22168 / CBS 111 / JCM 3599 / NBRC 0793 / NRRL Y-1031 F-60-10</strain>
    </source>
</reference>